<keyword evidence="4" id="KW-1185">Reference proteome</keyword>
<feature type="signal peptide" evidence="2">
    <location>
        <begin position="1"/>
        <end position="27"/>
    </location>
</feature>
<evidence type="ECO:0000256" key="1">
    <source>
        <dbReference type="SAM" id="MobiDB-lite"/>
    </source>
</evidence>
<evidence type="ECO:0000313" key="3">
    <source>
        <dbReference type="EnsemblPlants" id="cds.evm.model.02.2122"/>
    </source>
</evidence>
<reference evidence="3" key="2">
    <citation type="submission" date="2021-03" db="UniProtKB">
        <authorList>
            <consortium name="EnsemblPlants"/>
        </authorList>
    </citation>
    <scope>IDENTIFICATION</scope>
</reference>
<evidence type="ECO:0000256" key="2">
    <source>
        <dbReference type="SAM" id="SignalP"/>
    </source>
</evidence>
<evidence type="ECO:0008006" key="5">
    <source>
        <dbReference type="Google" id="ProtNLM"/>
    </source>
</evidence>
<evidence type="ECO:0000313" key="4">
    <source>
        <dbReference type="Proteomes" id="UP000596661"/>
    </source>
</evidence>
<feature type="chain" id="PRO_5031067148" description="Transmembrane protein" evidence="2">
    <location>
        <begin position="28"/>
        <end position="103"/>
    </location>
</feature>
<dbReference type="EMBL" id="UZAU01000234">
    <property type="status" value="NOT_ANNOTATED_CDS"/>
    <property type="molecule type" value="Genomic_DNA"/>
</dbReference>
<reference evidence="3" key="1">
    <citation type="submission" date="2018-11" db="EMBL/GenBank/DDBJ databases">
        <authorList>
            <person name="Grassa J C."/>
        </authorList>
    </citation>
    <scope>NUCLEOTIDE SEQUENCE [LARGE SCALE GENOMIC DNA]</scope>
</reference>
<name>A0A803NWG3_CANSA</name>
<dbReference type="Proteomes" id="UP000596661">
    <property type="component" value="Chromosome 2"/>
</dbReference>
<dbReference type="Gramene" id="evm.model.02.2122">
    <property type="protein sequence ID" value="cds.evm.model.02.2122"/>
    <property type="gene ID" value="evm.TU.02.2122"/>
</dbReference>
<dbReference type="PANTHER" id="PTHR36619:SF3">
    <property type="entry name" value="TRANSMEMBRANE PROTEIN"/>
    <property type="match status" value="1"/>
</dbReference>
<accession>A0A803NWG3</accession>
<feature type="compositionally biased region" description="Polar residues" evidence="1">
    <location>
        <begin position="88"/>
        <end position="103"/>
    </location>
</feature>
<dbReference type="AlphaFoldDB" id="A0A803NWG3"/>
<protein>
    <recommendedName>
        <fullName evidence="5">Transmembrane protein</fullName>
    </recommendedName>
</protein>
<sequence>MSISKRLSIIYFVFHLLLLLCSHHVFSVRPIILMEVNKAPANYVSFEPNKEVNSGGQGGFGRRPEVESCLPKGFRQTSAPSRYVNDDTLGSTLCSSPTSDHKP</sequence>
<keyword evidence="2" id="KW-0732">Signal</keyword>
<proteinExistence type="predicted"/>
<dbReference type="OMA" id="ETSTKHG"/>
<dbReference type="EnsemblPlants" id="evm.model.02.2122">
    <property type="protein sequence ID" value="cds.evm.model.02.2122"/>
    <property type="gene ID" value="evm.TU.02.2122"/>
</dbReference>
<dbReference type="PANTHER" id="PTHR36619">
    <property type="entry name" value="OS04G0208900 PROTEIN"/>
    <property type="match status" value="1"/>
</dbReference>
<feature type="region of interest" description="Disordered" evidence="1">
    <location>
        <begin position="73"/>
        <end position="103"/>
    </location>
</feature>
<organism evidence="3 4">
    <name type="scientific">Cannabis sativa</name>
    <name type="common">Hemp</name>
    <name type="synonym">Marijuana</name>
    <dbReference type="NCBI Taxonomy" id="3483"/>
    <lineage>
        <taxon>Eukaryota</taxon>
        <taxon>Viridiplantae</taxon>
        <taxon>Streptophyta</taxon>
        <taxon>Embryophyta</taxon>
        <taxon>Tracheophyta</taxon>
        <taxon>Spermatophyta</taxon>
        <taxon>Magnoliopsida</taxon>
        <taxon>eudicotyledons</taxon>
        <taxon>Gunneridae</taxon>
        <taxon>Pentapetalae</taxon>
        <taxon>rosids</taxon>
        <taxon>fabids</taxon>
        <taxon>Rosales</taxon>
        <taxon>Cannabaceae</taxon>
        <taxon>Cannabis</taxon>
    </lineage>
</organism>